<evidence type="ECO:0000256" key="11">
    <source>
        <dbReference type="SAM" id="MobiDB-lite"/>
    </source>
</evidence>
<feature type="domain" description="Peptidase M48" evidence="12">
    <location>
        <begin position="77"/>
        <end position="269"/>
    </location>
</feature>
<evidence type="ECO:0000313" key="13">
    <source>
        <dbReference type="EMBL" id="SDY84270.1"/>
    </source>
</evidence>
<accession>A0A1H3N6H1</accession>
<gene>
    <name evidence="13" type="ORF">SAMN05421684_1856</name>
</gene>
<evidence type="ECO:0000313" key="14">
    <source>
        <dbReference type="Proteomes" id="UP000199632"/>
    </source>
</evidence>
<keyword evidence="5 10" id="KW-0378">Hydrolase</keyword>
<evidence type="ECO:0000256" key="1">
    <source>
        <dbReference type="ARBA" id="ARBA00022475"/>
    </source>
</evidence>
<evidence type="ECO:0000256" key="8">
    <source>
        <dbReference type="ARBA" id="ARBA00023049"/>
    </source>
</evidence>
<feature type="region of interest" description="Disordered" evidence="11">
    <location>
        <begin position="349"/>
        <end position="371"/>
    </location>
</feature>
<dbReference type="PANTHER" id="PTHR43221:SF3">
    <property type="entry name" value="SLL1280 PROTEIN"/>
    <property type="match status" value="1"/>
</dbReference>
<dbReference type="Gene3D" id="3.30.2010.10">
    <property type="entry name" value="Metalloproteases ('zincins'), catalytic domain"/>
    <property type="match status" value="1"/>
</dbReference>
<keyword evidence="1" id="KW-1003">Cell membrane</keyword>
<keyword evidence="9" id="KW-0472">Membrane</keyword>
<dbReference type="InterPro" id="IPR001915">
    <property type="entry name" value="Peptidase_M48"/>
</dbReference>
<comment type="cofactor">
    <cofactor evidence="10">
        <name>Zn(2+)</name>
        <dbReference type="ChEBI" id="CHEBI:29105"/>
    </cofactor>
    <text evidence="10">Binds 1 zinc ion per subunit.</text>
</comment>
<dbReference type="RefSeq" id="WP_090789233.1">
    <property type="nucleotide sequence ID" value="NZ_BOND01000028.1"/>
</dbReference>
<keyword evidence="2 10" id="KW-0645">Protease</keyword>
<reference evidence="14" key="1">
    <citation type="submission" date="2016-10" db="EMBL/GenBank/DDBJ databases">
        <authorList>
            <person name="Varghese N."/>
            <person name="Submissions S."/>
        </authorList>
    </citation>
    <scope>NUCLEOTIDE SEQUENCE [LARGE SCALE GENOMIC DNA]</scope>
    <source>
        <strain evidence="14">DSM 44718</strain>
    </source>
</reference>
<dbReference type="AlphaFoldDB" id="A0A1H3N6H1"/>
<organism evidence="13 14">
    <name type="scientific">Asanoa ishikariensis</name>
    <dbReference type="NCBI Taxonomy" id="137265"/>
    <lineage>
        <taxon>Bacteria</taxon>
        <taxon>Bacillati</taxon>
        <taxon>Actinomycetota</taxon>
        <taxon>Actinomycetes</taxon>
        <taxon>Micromonosporales</taxon>
        <taxon>Micromonosporaceae</taxon>
        <taxon>Asanoa</taxon>
    </lineage>
</organism>
<evidence type="ECO:0000256" key="3">
    <source>
        <dbReference type="ARBA" id="ARBA00022692"/>
    </source>
</evidence>
<evidence type="ECO:0000256" key="2">
    <source>
        <dbReference type="ARBA" id="ARBA00022670"/>
    </source>
</evidence>
<name>A0A1H3N6H1_9ACTN</name>
<keyword evidence="14" id="KW-1185">Reference proteome</keyword>
<evidence type="ECO:0000256" key="6">
    <source>
        <dbReference type="ARBA" id="ARBA00022833"/>
    </source>
</evidence>
<dbReference type="EMBL" id="FNQB01000001">
    <property type="protein sequence ID" value="SDY84270.1"/>
    <property type="molecule type" value="Genomic_DNA"/>
</dbReference>
<dbReference type="OrthoDB" id="9810445at2"/>
<evidence type="ECO:0000256" key="10">
    <source>
        <dbReference type="RuleBase" id="RU003983"/>
    </source>
</evidence>
<comment type="similarity">
    <text evidence="10">Belongs to the peptidase M48 family.</text>
</comment>
<dbReference type="GO" id="GO:0046872">
    <property type="term" value="F:metal ion binding"/>
    <property type="evidence" value="ECO:0007669"/>
    <property type="project" value="UniProtKB-KW"/>
</dbReference>
<sequence>MTSSEQGDALPVRRRVVLTGISSRAWEHPADRGALTALRELRGFDDVVKAFFGMWNERGFRLTYLASSIRVDHRQYPRVYTLYTEAAQTLDLPELPELFVRQSPMIGGQAIGLDKPFIVLNSGAIQQLDDEELRTLLGHEIGHVRSGHAVYKTILMILTRWAANLSWLPVGAIALRAIIAAMLEWWRKAELSADRAGLLANQDPAAALRLLMKLAGGGDLSQIDTAAFLEQAADYDGGGDLRDSFHKIRMTAWSSHPVPVARAADLRRWIDSGEYARILGGEYPRRDDDRDASVSEEIKAAAASYRDAFGRTQDPLVGLLRRLGDGASDLGDWAGTGAARARTWVSNAADAAGRAARGPQARPEDPTPNGG</sequence>
<evidence type="ECO:0000256" key="7">
    <source>
        <dbReference type="ARBA" id="ARBA00022989"/>
    </source>
</evidence>
<proteinExistence type="inferred from homology"/>
<dbReference type="Pfam" id="PF01435">
    <property type="entry name" value="Peptidase_M48"/>
    <property type="match status" value="1"/>
</dbReference>
<evidence type="ECO:0000256" key="9">
    <source>
        <dbReference type="ARBA" id="ARBA00023136"/>
    </source>
</evidence>
<evidence type="ECO:0000256" key="4">
    <source>
        <dbReference type="ARBA" id="ARBA00022723"/>
    </source>
</evidence>
<dbReference type="GO" id="GO:0006508">
    <property type="term" value="P:proteolysis"/>
    <property type="evidence" value="ECO:0007669"/>
    <property type="project" value="UniProtKB-KW"/>
</dbReference>
<keyword evidence="7" id="KW-1133">Transmembrane helix</keyword>
<dbReference type="CDD" id="cd07325">
    <property type="entry name" value="M48_Ste24p_like"/>
    <property type="match status" value="1"/>
</dbReference>
<evidence type="ECO:0000259" key="12">
    <source>
        <dbReference type="Pfam" id="PF01435"/>
    </source>
</evidence>
<keyword evidence="6 10" id="KW-0862">Zinc</keyword>
<keyword evidence="3" id="KW-0812">Transmembrane</keyword>
<dbReference type="STRING" id="137265.SAMN05421684_1856"/>
<dbReference type="GO" id="GO:0004222">
    <property type="term" value="F:metalloendopeptidase activity"/>
    <property type="evidence" value="ECO:0007669"/>
    <property type="project" value="InterPro"/>
</dbReference>
<dbReference type="Proteomes" id="UP000199632">
    <property type="component" value="Unassembled WGS sequence"/>
</dbReference>
<feature type="compositionally biased region" description="Low complexity" evidence="11">
    <location>
        <begin position="349"/>
        <end position="361"/>
    </location>
</feature>
<keyword evidence="4" id="KW-0479">Metal-binding</keyword>
<dbReference type="InterPro" id="IPR050083">
    <property type="entry name" value="HtpX_protease"/>
</dbReference>
<protein>
    <submittedName>
        <fullName evidence="13">Zn-dependent protease with chaperone function</fullName>
    </submittedName>
</protein>
<keyword evidence="8 10" id="KW-0482">Metalloprotease</keyword>
<dbReference type="PANTHER" id="PTHR43221">
    <property type="entry name" value="PROTEASE HTPX"/>
    <property type="match status" value="1"/>
</dbReference>
<evidence type="ECO:0000256" key="5">
    <source>
        <dbReference type="ARBA" id="ARBA00022801"/>
    </source>
</evidence>